<organism evidence="1 2">
    <name type="scientific">Sphingomonas parapaucimobilis NBRC 15100</name>
    <dbReference type="NCBI Taxonomy" id="1219049"/>
    <lineage>
        <taxon>Bacteria</taxon>
        <taxon>Pseudomonadati</taxon>
        <taxon>Pseudomonadota</taxon>
        <taxon>Alphaproteobacteria</taxon>
        <taxon>Sphingomonadales</taxon>
        <taxon>Sphingomonadaceae</taxon>
        <taxon>Sphingomonas</taxon>
    </lineage>
</organism>
<comment type="caution">
    <text evidence="1">The sequence shown here is derived from an EMBL/GenBank/DDBJ whole genome shotgun (WGS) entry which is preliminary data.</text>
</comment>
<name>A0A0A1W3N0_9SPHN</name>
<evidence type="ECO:0000313" key="1">
    <source>
        <dbReference type="EMBL" id="GAL99720.1"/>
    </source>
</evidence>
<proteinExistence type="predicted"/>
<reference evidence="1 2" key="1">
    <citation type="submission" date="2014-11" db="EMBL/GenBank/DDBJ databases">
        <title>Whole genome shotgun sequence of Sphingomonas parapaucimobilis NBRC 15100.</title>
        <authorList>
            <person name="Katano-Makiyama Y."/>
            <person name="Hosoyama A."/>
            <person name="Hashimoto M."/>
            <person name="Hosoyama Y."/>
            <person name="Noguchi M."/>
            <person name="Numata M."/>
            <person name="Tsuchikane K."/>
            <person name="Hirakata S."/>
            <person name="Uohara A."/>
            <person name="Shimodaira J."/>
            <person name="Ohji S."/>
            <person name="Ichikawa N."/>
            <person name="Kimura A."/>
            <person name="Yamazoe A."/>
            <person name="Fujita N."/>
        </authorList>
    </citation>
    <scope>NUCLEOTIDE SEQUENCE [LARGE SCALE GENOMIC DNA]</scope>
    <source>
        <strain evidence="1 2">NBRC 15100</strain>
    </source>
</reference>
<protein>
    <submittedName>
        <fullName evidence="1">Uncharacterized protein</fullName>
    </submittedName>
</protein>
<evidence type="ECO:0000313" key="2">
    <source>
        <dbReference type="Proteomes" id="UP000032305"/>
    </source>
</evidence>
<dbReference type="Proteomes" id="UP000032305">
    <property type="component" value="Unassembled WGS sequence"/>
</dbReference>
<gene>
    <name evidence="1" type="ORF">SP5_010_00110</name>
</gene>
<dbReference type="EMBL" id="BBPI01000010">
    <property type="protein sequence ID" value="GAL99720.1"/>
    <property type="molecule type" value="Genomic_DNA"/>
</dbReference>
<accession>A0A0A1W3N0</accession>
<keyword evidence="2" id="KW-1185">Reference proteome</keyword>
<dbReference type="OrthoDB" id="7578203at2"/>
<dbReference type="RefSeq" id="WP_042483426.1">
    <property type="nucleotide sequence ID" value="NZ_BBPI01000010.1"/>
</dbReference>
<sequence>MFFMILGMMMQAAQPGSGALCDVGRAVLVDLPSTSAKNEYVETAPERSGLMKLCPQLRHGLPDGYAAANDDARARASQHYPTSAPPPPWAGIYTVDAPVMAADGQSATVAISWECSGPCGSDTVSRYIRATGGWRREGKPRVLRMY</sequence>
<dbReference type="AlphaFoldDB" id="A0A0A1W3N0"/>